<sequence length="233" mass="24992">MVKQAGRGAALQEVRAAGVNRASNLVVPSPRRAPCPPYNGSPSPSRLPTACRENTKRAMWVEARATTPRGRLPAASGEVVDNCEVGLNSGRMNDPSKPQVPTPALHTSDRQLPTWGRYCREQALRVSSLRAHQEQVTLTPGRTAAYGIVGCSSPSAAPPHLEPHLMGREERGRGRVWAGKAEVVRATQERPFPGTDPAVEGCVLSRGHGELRPRLRVCVDSCGCGGPDKCPEE</sequence>
<name>A0A5N4BYA0_CAMDR</name>
<reference evidence="2 3" key="1">
    <citation type="journal article" date="2019" name="Mol. Ecol. Resour.">
        <title>Improving Illumina assemblies with Hi-C and long reads: an example with the North African dromedary.</title>
        <authorList>
            <person name="Elbers J.P."/>
            <person name="Rogers M.F."/>
            <person name="Perelman P.L."/>
            <person name="Proskuryakova A.A."/>
            <person name="Serdyukova N.A."/>
            <person name="Johnson W.E."/>
            <person name="Horin P."/>
            <person name="Corander J."/>
            <person name="Murphy D."/>
            <person name="Burger P.A."/>
        </authorList>
    </citation>
    <scope>NUCLEOTIDE SEQUENCE [LARGE SCALE GENOMIC DNA]</scope>
    <source>
        <strain evidence="2">Drom800</strain>
        <tissue evidence="2">Blood</tissue>
    </source>
</reference>
<evidence type="ECO:0000313" key="2">
    <source>
        <dbReference type="EMBL" id="KAB1251586.1"/>
    </source>
</evidence>
<gene>
    <name evidence="2" type="ORF">Cadr_000030514</name>
</gene>
<dbReference type="AlphaFoldDB" id="A0A5N4BYA0"/>
<proteinExistence type="predicted"/>
<dbReference type="EMBL" id="JWIN03000075">
    <property type="protein sequence ID" value="KAB1251586.1"/>
    <property type="molecule type" value="Genomic_DNA"/>
</dbReference>
<dbReference type="Proteomes" id="UP000299084">
    <property type="component" value="Unassembled WGS sequence"/>
</dbReference>
<organism evidence="2 3">
    <name type="scientific">Camelus dromedarius</name>
    <name type="common">Dromedary</name>
    <name type="synonym">Arabian camel</name>
    <dbReference type="NCBI Taxonomy" id="9838"/>
    <lineage>
        <taxon>Eukaryota</taxon>
        <taxon>Metazoa</taxon>
        <taxon>Chordata</taxon>
        <taxon>Craniata</taxon>
        <taxon>Vertebrata</taxon>
        <taxon>Euteleostomi</taxon>
        <taxon>Mammalia</taxon>
        <taxon>Eutheria</taxon>
        <taxon>Laurasiatheria</taxon>
        <taxon>Artiodactyla</taxon>
        <taxon>Tylopoda</taxon>
        <taxon>Camelidae</taxon>
        <taxon>Camelus</taxon>
    </lineage>
</organism>
<evidence type="ECO:0000313" key="3">
    <source>
        <dbReference type="Proteomes" id="UP000299084"/>
    </source>
</evidence>
<accession>A0A5N4BYA0</accession>
<keyword evidence="3" id="KW-1185">Reference proteome</keyword>
<feature type="region of interest" description="Disordered" evidence="1">
    <location>
        <begin position="16"/>
        <end position="48"/>
    </location>
</feature>
<feature type="region of interest" description="Disordered" evidence="1">
    <location>
        <begin position="88"/>
        <end position="109"/>
    </location>
</feature>
<evidence type="ECO:0000256" key="1">
    <source>
        <dbReference type="SAM" id="MobiDB-lite"/>
    </source>
</evidence>
<comment type="caution">
    <text evidence="2">The sequence shown here is derived from an EMBL/GenBank/DDBJ whole genome shotgun (WGS) entry which is preliminary data.</text>
</comment>
<protein>
    <submittedName>
        <fullName evidence="2">Uncharacterized protein</fullName>
    </submittedName>
</protein>